<dbReference type="Gene3D" id="3.40.50.11190">
    <property type="match status" value="1"/>
</dbReference>
<sequence length="338" mass="38873">MMIGFRVDANEVIATGHLMRCISIALECKKRGQQCIFFMAEDKETERLRKAGFQYYILNSDWKNLDNEISEFQKILENYKLNYLVVDSYQATAGYLAALEEIQPVCYIDDLKREVYDVSVVIHYISPFKNDSYEEMYRNTHTELLNNMKYAPLRPEFHYKKEKVIREKSILITTGGTDFYNVAGKVAALCQNSMQIKSYKIHLIIGSMNQHETELEQLAEKYTNIILHKNITNMSDYMRLCEVAVSAGGTTLLELCACKIPTVCFSFADNQVKFANDMGKIGAVKYVGDARKIEDIENKIVKQLLIFIKNEEERKKYADCMGKLIDGHGTERIADVLC</sequence>
<evidence type="ECO:0000313" key="4">
    <source>
        <dbReference type="EMBL" id="EEG95707.1"/>
    </source>
</evidence>
<feature type="binding site" evidence="2">
    <location>
        <position position="154"/>
    </location>
    <ligand>
        <name>substrate</name>
    </ligand>
</feature>
<dbReference type="AlphaFoldDB" id="C0FNV5"/>
<dbReference type="GeneID" id="75161786"/>
<reference evidence="4 5" key="1">
    <citation type="submission" date="2009-02" db="EMBL/GenBank/DDBJ databases">
        <authorList>
            <person name="Fulton L."/>
            <person name="Clifton S."/>
            <person name="Fulton B."/>
            <person name="Xu J."/>
            <person name="Minx P."/>
            <person name="Pepin K.H."/>
            <person name="Johnson M."/>
            <person name="Bhonagiri V."/>
            <person name="Nash W.E."/>
            <person name="Mardis E.R."/>
            <person name="Wilson R.K."/>
        </authorList>
    </citation>
    <scope>NUCLEOTIDE SEQUENCE [LARGE SCALE GENOMIC DNA]</scope>
    <source>
        <strain evidence="4 5">DSM 16841</strain>
    </source>
</reference>
<dbReference type="NCBIfam" id="TIGR03590">
    <property type="entry name" value="PseG"/>
    <property type="match status" value="1"/>
</dbReference>
<dbReference type="Gene3D" id="3.40.50.2000">
    <property type="entry name" value="Glycogen Phosphorylase B"/>
    <property type="match status" value="1"/>
</dbReference>
<feature type="binding site" evidence="2">
    <location>
        <position position="254"/>
    </location>
    <ligand>
        <name>substrate</name>
    </ligand>
</feature>
<dbReference type="Pfam" id="PF04101">
    <property type="entry name" value="Glyco_tran_28_C"/>
    <property type="match status" value="1"/>
</dbReference>
<organism evidence="4 5">
    <name type="scientific">Roseburia inulinivorans DSM 16841</name>
    <dbReference type="NCBI Taxonomy" id="622312"/>
    <lineage>
        <taxon>Bacteria</taxon>
        <taxon>Bacillati</taxon>
        <taxon>Bacillota</taxon>
        <taxon>Clostridia</taxon>
        <taxon>Lachnospirales</taxon>
        <taxon>Lachnospiraceae</taxon>
        <taxon>Roseburia</taxon>
    </lineage>
</organism>
<dbReference type="PANTHER" id="PTHR21015:SF22">
    <property type="entry name" value="GLYCOSYLTRANSFERASE"/>
    <property type="match status" value="1"/>
</dbReference>
<evidence type="ECO:0000256" key="2">
    <source>
        <dbReference type="PIRSR" id="PIRSR620023-2"/>
    </source>
</evidence>
<comment type="caution">
    <text evidence="4">The sequence shown here is derived from an EMBL/GenBank/DDBJ whole genome shotgun (WGS) entry which is preliminary data.</text>
</comment>
<dbReference type="RefSeq" id="WP_007882687.1">
    <property type="nucleotide sequence ID" value="NZ_ACFY01000021.1"/>
</dbReference>
<dbReference type="SUPFAM" id="SSF53756">
    <property type="entry name" value="UDP-Glycosyltransferase/glycogen phosphorylase"/>
    <property type="match status" value="1"/>
</dbReference>
<dbReference type="InterPro" id="IPR020023">
    <property type="entry name" value="PseG"/>
</dbReference>
<evidence type="ECO:0000256" key="1">
    <source>
        <dbReference type="PIRSR" id="PIRSR620023-1"/>
    </source>
</evidence>
<evidence type="ECO:0000313" key="5">
    <source>
        <dbReference type="Proteomes" id="UP000003561"/>
    </source>
</evidence>
<proteinExistence type="predicted"/>
<feature type="domain" description="Glycosyl transferase family 28 C-terminal" evidence="3">
    <location>
        <begin position="172"/>
        <end position="305"/>
    </location>
</feature>
<gene>
    <name evidence="4" type="primary">pseG</name>
    <name evidence="4" type="ORF">ROSEINA2194_00404</name>
</gene>
<dbReference type="PANTHER" id="PTHR21015">
    <property type="entry name" value="UDP-N-ACETYLGLUCOSAMINE--N-ACETYLMURAMYL-(PENTAPEPTIDE) PYROPHOSPHORYL-UNDECAPRENOL N-ACETYLGLUCOSAMINE TRANSFERASE 1"/>
    <property type="match status" value="1"/>
</dbReference>
<accession>C0FNV5</accession>
<dbReference type="eggNOG" id="COG3980">
    <property type="taxonomic scope" value="Bacteria"/>
</dbReference>
<dbReference type="GO" id="GO:0016758">
    <property type="term" value="F:hexosyltransferase activity"/>
    <property type="evidence" value="ECO:0007669"/>
    <property type="project" value="InterPro"/>
</dbReference>
<dbReference type="InterPro" id="IPR007235">
    <property type="entry name" value="Glyco_trans_28_C"/>
</dbReference>
<protein>
    <submittedName>
        <fullName evidence="4">Pseudaminic acid biosynthesis-associated protein PseG</fullName>
    </submittedName>
</protein>
<reference evidence="4 5" key="2">
    <citation type="submission" date="2009-03" db="EMBL/GenBank/DDBJ databases">
        <title>Draft genome sequence of Roseburia inulinivorans (DSM 16841).</title>
        <authorList>
            <person name="Sudarsanam P."/>
            <person name="Ley R."/>
            <person name="Guruge J."/>
            <person name="Turnbaugh P.J."/>
            <person name="Mahowald M."/>
            <person name="Liep D."/>
            <person name="Gordon J."/>
        </authorList>
    </citation>
    <scope>NUCLEOTIDE SEQUENCE [LARGE SCALE GENOMIC DNA]</scope>
    <source>
        <strain evidence="4 5">DSM 16841</strain>
    </source>
</reference>
<feature type="active site" description="Proton acceptor" evidence="1">
    <location>
        <position position="17"/>
    </location>
</feature>
<evidence type="ECO:0000259" key="3">
    <source>
        <dbReference type="Pfam" id="PF04101"/>
    </source>
</evidence>
<dbReference type="Proteomes" id="UP000003561">
    <property type="component" value="Unassembled WGS sequence"/>
</dbReference>
<name>C0FNV5_9FIRM</name>
<dbReference type="EMBL" id="ACFY01000021">
    <property type="protein sequence ID" value="EEG95707.1"/>
    <property type="molecule type" value="Genomic_DNA"/>
</dbReference>